<gene>
    <name evidence="3" type="ordered locus">BN140_2067</name>
</gene>
<dbReference type="GeneID" id="13353890"/>
<dbReference type="InterPro" id="IPR007161">
    <property type="entry name" value="DUF364"/>
</dbReference>
<evidence type="ECO:0000313" key="3">
    <source>
        <dbReference type="EMBL" id="CCJ36990.1"/>
    </source>
</evidence>
<dbReference type="HOGENOM" id="CLU_076326_1_0_2"/>
<organism evidence="3 4">
    <name type="scientific">Methanoculleus bourgensis (strain ATCC 43281 / DSM 3045 / OCM 15 / MS2)</name>
    <name type="common">Methanogenium bourgense</name>
    <dbReference type="NCBI Taxonomy" id="1201294"/>
    <lineage>
        <taxon>Archaea</taxon>
        <taxon>Methanobacteriati</taxon>
        <taxon>Methanobacteriota</taxon>
        <taxon>Stenosarchaea group</taxon>
        <taxon>Methanomicrobia</taxon>
        <taxon>Methanomicrobiales</taxon>
        <taxon>Methanomicrobiaceae</taxon>
        <taxon>Methanoculleus</taxon>
    </lineage>
</organism>
<dbReference type="Proteomes" id="UP000009007">
    <property type="component" value="Chromosome I"/>
</dbReference>
<dbReference type="EMBL" id="HE964772">
    <property type="protein sequence ID" value="CCJ36990.1"/>
    <property type="molecule type" value="Genomic_DNA"/>
</dbReference>
<dbReference type="STRING" id="1201294.BN140_2067"/>
<dbReference type="AlphaFoldDB" id="I7L0S0"/>
<reference evidence="4" key="1">
    <citation type="journal article" date="2012" name="J. Bacteriol.">
        <title>Complete genome sequence of the hydrogenotrophic, methanogenic archaeon Methanoculleus bourgensis strain MS2T, isolated from a sewage sludge digester.</title>
        <authorList>
            <person name="Maus I."/>
            <person name="Wibberg D."/>
            <person name="Stantscheff R."/>
            <person name="Eikmeyer F.G."/>
            <person name="Seffner A."/>
            <person name="Boelter J."/>
            <person name="Szczepanowski R."/>
            <person name="Blom J."/>
            <person name="Jaenicke S."/>
            <person name="Konig H."/>
            <person name="Puhler A."/>
            <person name="Schluter A."/>
        </authorList>
    </citation>
    <scope>NUCLEOTIDE SEQUENCE [LARGE SCALE GENOMIC DNA]</scope>
    <source>
        <strain evidence="4">ATCC 43281 / DSM 3045 / OCM 15 / MS2</strain>
    </source>
</reference>
<dbReference type="SUPFAM" id="SSF159713">
    <property type="entry name" value="Dhaf3308-like"/>
    <property type="match status" value="1"/>
</dbReference>
<dbReference type="Gene3D" id="3.40.50.11590">
    <property type="match status" value="1"/>
</dbReference>
<proteinExistence type="predicted"/>
<sequence>MLRRRGLDFRVQLRAGRVRELMGESTVLGDTVRILEERLGERMDEVTVERAVVGIFFTGVKLSTGHGGICATPIKSIPEAVCCPSSAKAMPHSGRLRERTIRASIADALGDRPMRKALGIAVVSALSALCDDVCPQPGYSVTRGIDAVDLLTIQESGNVVVVGALTPYLRALKQAGQPFRVLEMDPRTLKPDELPFYAPVEETDRVVPWADTLIITGTTLINGTLEHLLDLARSGATVVVLGPSVSILPDALFARGVEIVGGNVVTDPNRLLDILAEGGSGYHFFGKGADRIAVQRSSAP</sequence>
<evidence type="ECO:0000313" key="4">
    <source>
        <dbReference type="Proteomes" id="UP000009007"/>
    </source>
</evidence>
<dbReference type="PATRIC" id="fig|1201294.9.peg.2273"/>
<name>I7L0S0_METBM</name>
<keyword evidence="4" id="KW-1185">Reference proteome</keyword>
<feature type="domain" description="DUF4213" evidence="2">
    <location>
        <begin position="37"/>
        <end position="127"/>
    </location>
</feature>
<evidence type="ECO:0000259" key="1">
    <source>
        <dbReference type="Pfam" id="PF04016"/>
    </source>
</evidence>
<dbReference type="InterPro" id="IPR025251">
    <property type="entry name" value="DUF4213"/>
</dbReference>
<dbReference type="BioCyc" id="MBOU1201294:BN140_RS10290-MONOMER"/>
<evidence type="ECO:0008006" key="5">
    <source>
        <dbReference type="Google" id="ProtNLM"/>
    </source>
</evidence>
<dbReference type="RefSeq" id="WP_014867963.1">
    <property type="nucleotide sequence ID" value="NC_018227.2"/>
</dbReference>
<evidence type="ECO:0000259" key="2">
    <source>
        <dbReference type="Pfam" id="PF13938"/>
    </source>
</evidence>
<feature type="domain" description="Putative heavy-metal chelation" evidence="1">
    <location>
        <begin position="146"/>
        <end position="292"/>
    </location>
</feature>
<dbReference type="Pfam" id="PF13938">
    <property type="entry name" value="DUF4213"/>
    <property type="match status" value="1"/>
</dbReference>
<protein>
    <recommendedName>
        <fullName evidence="5">DUF364 domain-containing protein</fullName>
    </recommendedName>
</protein>
<accession>I7L0S0</accession>
<dbReference type="KEGG" id="mbg:BN140_2067"/>
<dbReference type="Pfam" id="PF04016">
    <property type="entry name" value="DUF364"/>
    <property type="match status" value="1"/>
</dbReference>